<accession>A0ABW7NAA7</accession>
<reference evidence="1 2" key="1">
    <citation type="journal article" date="2013" name="Int. J. Syst. Evol. Microbiol.">
        <title>Marinoscillum luteum sp. nov., isolated from marine sediment.</title>
        <authorList>
            <person name="Cha I.T."/>
            <person name="Park S.J."/>
            <person name="Kim S.J."/>
            <person name="Kim J.G."/>
            <person name="Jung M.Y."/>
            <person name="Shin K.S."/>
            <person name="Kwon K.K."/>
            <person name="Yang S.H."/>
            <person name="Seo Y.S."/>
            <person name="Rhee S.K."/>
        </authorList>
    </citation>
    <scope>NUCLEOTIDE SEQUENCE [LARGE SCALE GENOMIC DNA]</scope>
    <source>
        <strain evidence="1 2">KCTC 23939</strain>
    </source>
</reference>
<dbReference type="Gene3D" id="1.25.10.10">
    <property type="entry name" value="Leucine-rich Repeat Variant"/>
    <property type="match status" value="1"/>
</dbReference>
<dbReference type="Proteomes" id="UP001610063">
    <property type="component" value="Unassembled WGS sequence"/>
</dbReference>
<dbReference type="SUPFAM" id="SSF48371">
    <property type="entry name" value="ARM repeat"/>
    <property type="match status" value="1"/>
</dbReference>
<dbReference type="InterPro" id="IPR011989">
    <property type="entry name" value="ARM-like"/>
</dbReference>
<evidence type="ECO:0000313" key="2">
    <source>
        <dbReference type="Proteomes" id="UP001610063"/>
    </source>
</evidence>
<dbReference type="InterPro" id="IPR016024">
    <property type="entry name" value="ARM-type_fold"/>
</dbReference>
<dbReference type="RefSeq" id="WP_395417843.1">
    <property type="nucleotide sequence ID" value="NZ_JBIPKE010000017.1"/>
</dbReference>
<gene>
    <name evidence="1" type="ORF">ACHKAR_13645</name>
</gene>
<name>A0ABW7NAA7_9BACT</name>
<keyword evidence="2" id="KW-1185">Reference proteome</keyword>
<proteinExistence type="predicted"/>
<organism evidence="1 2">
    <name type="scientific">Marinoscillum luteum</name>
    <dbReference type="NCBI Taxonomy" id="861051"/>
    <lineage>
        <taxon>Bacteria</taxon>
        <taxon>Pseudomonadati</taxon>
        <taxon>Bacteroidota</taxon>
        <taxon>Cytophagia</taxon>
        <taxon>Cytophagales</taxon>
        <taxon>Reichenbachiellaceae</taxon>
        <taxon>Marinoscillum</taxon>
    </lineage>
</organism>
<dbReference type="Pfam" id="PF13646">
    <property type="entry name" value="HEAT_2"/>
    <property type="match status" value="1"/>
</dbReference>
<dbReference type="EMBL" id="JBIPKE010000017">
    <property type="protein sequence ID" value="MFH6984491.1"/>
    <property type="molecule type" value="Genomic_DNA"/>
</dbReference>
<evidence type="ECO:0000313" key="1">
    <source>
        <dbReference type="EMBL" id="MFH6984491.1"/>
    </source>
</evidence>
<protein>
    <submittedName>
        <fullName evidence="1">HEAT repeat domain-containing protein</fullName>
    </submittedName>
</protein>
<comment type="caution">
    <text evidence="1">The sequence shown here is derived from an EMBL/GenBank/DDBJ whole genome shotgun (WGS) entry which is preliminary data.</text>
</comment>
<sequence length="181" mass="20690">MELEKLKQRILTGTPFEQMEVVDELVETNTKDAVELFIELLESTDPRVRNSVALGIYELKPQTALEPLLTAIFKPENHNYNGTLVFALEQLDCTHKLKDVFKILFYESYEAKISAYAILDKQTFEFTRTELLEIQAMWNDLLAYPEKCPGFSSGDTREMIEVSVEGFMGYLNDKNTDGNGS</sequence>